<dbReference type="KEGG" id="plue:EWM63_07300"/>
<dbReference type="Gene3D" id="2.115.10.20">
    <property type="entry name" value="Glycosyl hydrolase domain, family 43"/>
    <property type="match status" value="1"/>
</dbReference>
<comment type="similarity">
    <text evidence="1 6">Belongs to the glycosyl hydrolase 43 family.</text>
</comment>
<evidence type="ECO:0000256" key="6">
    <source>
        <dbReference type="RuleBase" id="RU361187"/>
    </source>
</evidence>
<keyword evidence="2 7" id="KW-0732">Signal</keyword>
<protein>
    <submittedName>
        <fullName evidence="8">Alpha-N-arabinofuranosidase</fullName>
    </submittedName>
</protein>
<keyword evidence="9" id="KW-1185">Reference proteome</keyword>
<name>A0A4P6KVT7_9BURK</name>
<dbReference type="PANTHER" id="PTHR43817">
    <property type="entry name" value="GLYCOSYL HYDROLASE"/>
    <property type="match status" value="1"/>
</dbReference>
<evidence type="ECO:0000256" key="7">
    <source>
        <dbReference type="SAM" id="SignalP"/>
    </source>
</evidence>
<evidence type="ECO:0000256" key="1">
    <source>
        <dbReference type="ARBA" id="ARBA00009865"/>
    </source>
</evidence>
<evidence type="ECO:0000256" key="4">
    <source>
        <dbReference type="ARBA" id="ARBA00023295"/>
    </source>
</evidence>
<organism evidence="8 9">
    <name type="scientific">Pseudoduganella lutea</name>
    <dbReference type="NCBI Taxonomy" id="321985"/>
    <lineage>
        <taxon>Bacteria</taxon>
        <taxon>Pseudomonadati</taxon>
        <taxon>Pseudomonadota</taxon>
        <taxon>Betaproteobacteria</taxon>
        <taxon>Burkholderiales</taxon>
        <taxon>Oxalobacteraceae</taxon>
        <taxon>Telluria group</taxon>
        <taxon>Pseudoduganella</taxon>
    </lineage>
</organism>
<dbReference type="SUPFAM" id="SSF75005">
    <property type="entry name" value="Arabinanase/levansucrase/invertase"/>
    <property type="match status" value="1"/>
</dbReference>
<evidence type="ECO:0000256" key="2">
    <source>
        <dbReference type="ARBA" id="ARBA00022729"/>
    </source>
</evidence>
<dbReference type="PANTHER" id="PTHR43817:SF1">
    <property type="entry name" value="HYDROLASE, FAMILY 43, PUTATIVE (AFU_ORTHOLOGUE AFUA_3G01660)-RELATED"/>
    <property type="match status" value="1"/>
</dbReference>
<dbReference type="EMBL" id="CP035913">
    <property type="protein sequence ID" value="QBE62795.1"/>
    <property type="molecule type" value="Genomic_DNA"/>
</dbReference>
<dbReference type="InterPro" id="IPR023296">
    <property type="entry name" value="Glyco_hydro_beta-prop_sf"/>
</dbReference>
<feature type="chain" id="PRO_5020488823" evidence="7">
    <location>
        <begin position="31"/>
        <end position="365"/>
    </location>
</feature>
<dbReference type="PIRSF" id="PIRSF025414">
    <property type="entry name" value="Alpha-L-arabinofuranosidase"/>
    <property type="match status" value="1"/>
</dbReference>
<keyword evidence="3 6" id="KW-0378">Hydrolase</keyword>
<dbReference type="Pfam" id="PF04616">
    <property type="entry name" value="Glyco_hydro_43"/>
    <property type="match status" value="1"/>
</dbReference>
<evidence type="ECO:0000313" key="8">
    <source>
        <dbReference type="EMBL" id="QBE62795.1"/>
    </source>
</evidence>
<evidence type="ECO:0000256" key="5">
    <source>
        <dbReference type="PIRSR" id="PIRSR606710-2"/>
    </source>
</evidence>
<evidence type="ECO:0000256" key="3">
    <source>
        <dbReference type="ARBA" id="ARBA00022801"/>
    </source>
</evidence>
<dbReference type="GO" id="GO:0005975">
    <property type="term" value="P:carbohydrate metabolic process"/>
    <property type="evidence" value="ECO:0007669"/>
    <property type="project" value="InterPro"/>
</dbReference>
<dbReference type="GO" id="GO:0004553">
    <property type="term" value="F:hydrolase activity, hydrolyzing O-glycosyl compounds"/>
    <property type="evidence" value="ECO:0007669"/>
    <property type="project" value="InterPro"/>
</dbReference>
<dbReference type="InterPro" id="IPR016828">
    <property type="entry name" value="Alpha-L-arabinofuranosidase"/>
</dbReference>
<dbReference type="Proteomes" id="UP000290637">
    <property type="component" value="Chromosome"/>
</dbReference>
<dbReference type="CDD" id="cd18817">
    <property type="entry name" value="GH43f_LbAraf43-like"/>
    <property type="match status" value="1"/>
</dbReference>
<dbReference type="AlphaFoldDB" id="A0A4P6KVT7"/>
<sequence length="365" mass="40233">MPPTSSHRTAGLVPAVFFVCAATAAAVASAAAPTTTTSANATAQASGAPAFNNPLVLQRADPHVTLQPDGWYYYTATVPEYDRIEVRRARSLDDLGKAEVHTVWRKHAKGEMGAHIWAPEMHRIDGKWYIYFTAGRSDAIWEIRLYVLECESDDPLRGPWKERGQLKTGWESFALDATTFELKGQRYLLWTQRPKQEGKKQTDIYIAPMDTPLSISGPAVLLTEPEYAWEKVKHAVNEAPSVLVKNGRVFMTYSASATDANYALGMLTARANANLLDPKSWTKSAQPVFASSDATGQYGPGHNSFTTTPDGKTDILVYHARNYRDIAGDPLRNPDRHTRAQVINWKADGTPDFGVPVADKKAAIQ</sequence>
<feature type="site" description="Important for catalytic activity, responsible for pKa modulation of the active site Glu and correct orientation of both the proton donor and substrate" evidence="5">
    <location>
        <position position="176"/>
    </location>
</feature>
<keyword evidence="4 6" id="KW-0326">Glycosidase</keyword>
<feature type="signal peptide" evidence="7">
    <location>
        <begin position="1"/>
        <end position="30"/>
    </location>
</feature>
<accession>A0A4P6KVT7</accession>
<evidence type="ECO:0000313" key="9">
    <source>
        <dbReference type="Proteomes" id="UP000290637"/>
    </source>
</evidence>
<proteinExistence type="inferred from homology"/>
<dbReference type="OrthoDB" id="177947at2"/>
<gene>
    <name evidence="8" type="ORF">EWM63_07300</name>
</gene>
<dbReference type="InterPro" id="IPR006710">
    <property type="entry name" value="Glyco_hydro_43"/>
</dbReference>
<reference evidence="8 9" key="1">
    <citation type="submission" date="2019-02" db="EMBL/GenBank/DDBJ databases">
        <title>Draft Genome Sequences of Six Type Strains of the Genus Massilia.</title>
        <authorList>
            <person name="Miess H."/>
            <person name="Frediansyhah A."/>
            <person name="Gross H."/>
        </authorList>
    </citation>
    <scope>NUCLEOTIDE SEQUENCE [LARGE SCALE GENOMIC DNA]</scope>
    <source>
        <strain evidence="8 9">DSM 17473</strain>
    </source>
</reference>